<feature type="region of interest" description="Disordered" evidence="1">
    <location>
        <begin position="1"/>
        <end position="156"/>
    </location>
</feature>
<feature type="compositionally biased region" description="Acidic residues" evidence="1">
    <location>
        <begin position="64"/>
        <end position="97"/>
    </location>
</feature>
<evidence type="ECO:0000313" key="3">
    <source>
        <dbReference type="Proteomes" id="UP000193648"/>
    </source>
</evidence>
<dbReference type="Proteomes" id="UP000193648">
    <property type="component" value="Unassembled WGS sequence"/>
</dbReference>
<dbReference type="GeneID" id="33561624"/>
<feature type="compositionally biased region" description="Basic and acidic residues" evidence="1">
    <location>
        <begin position="31"/>
        <end position="42"/>
    </location>
</feature>
<dbReference type="InParanoid" id="A0A1Y2H247"/>
<comment type="caution">
    <text evidence="2">The sequence shown here is derived from an EMBL/GenBank/DDBJ whole genome shotgun (WGS) entry which is preliminary data.</text>
</comment>
<keyword evidence="3" id="KW-1185">Reference proteome</keyword>
<organism evidence="2 3">
    <name type="scientific">Lobosporangium transversale</name>
    <dbReference type="NCBI Taxonomy" id="64571"/>
    <lineage>
        <taxon>Eukaryota</taxon>
        <taxon>Fungi</taxon>
        <taxon>Fungi incertae sedis</taxon>
        <taxon>Mucoromycota</taxon>
        <taxon>Mortierellomycotina</taxon>
        <taxon>Mortierellomycetes</taxon>
        <taxon>Mortierellales</taxon>
        <taxon>Mortierellaceae</taxon>
        <taxon>Lobosporangium</taxon>
    </lineage>
</organism>
<sequence>MSDPAERRKKLEALAAKRASESSDKPTPQVKKPEAKKPDAKHSSSSKPVFKSRFPGKGRSLRDENDDDDDDNTDNSENDDVESDISEEEFSDVDSDDSDRPKKSSSSNKRSAPSKKSSSRRSSTPPKKKSRTSSSKSKSSKKKRMGSDSDDDDSDNLSRITRLIRAISLPQVDGHEVPESIILSLVLMALMMNNDSTIYYLATLSYPSYDDRHVSNLIFT</sequence>
<gene>
    <name evidence="2" type="ORF">BCR41DRAFT_184158</name>
</gene>
<evidence type="ECO:0000256" key="1">
    <source>
        <dbReference type="SAM" id="MobiDB-lite"/>
    </source>
</evidence>
<feature type="compositionally biased region" description="Low complexity" evidence="1">
    <location>
        <begin position="104"/>
        <end position="125"/>
    </location>
</feature>
<dbReference type="RefSeq" id="XP_021884869.1">
    <property type="nucleotide sequence ID" value="XM_022019779.1"/>
</dbReference>
<name>A0A1Y2H247_9FUNG</name>
<feature type="compositionally biased region" description="Basic and acidic residues" evidence="1">
    <location>
        <begin position="1"/>
        <end position="12"/>
    </location>
</feature>
<proteinExistence type="predicted"/>
<dbReference type="AlphaFoldDB" id="A0A1Y2H247"/>
<protein>
    <submittedName>
        <fullName evidence="2">Uncharacterized protein</fullName>
    </submittedName>
</protein>
<evidence type="ECO:0000313" key="2">
    <source>
        <dbReference type="EMBL" id="ORZ27122.1"/>
    </source>
</evidence>
<accession>A0A1Y2H247</accession>
<reference evidence="2 3" key="1">
    <citation type="submission" date="2016-07" db="EMBL/GenBank/DDBJ databases">
        <title>Pervasive Adenine N6-methylation of Active Genes in Fungi.</title>
        <authorList>
            <consortium name="DOE Joint Genome Institute"/>
            <person name="Mondo S.J."/>
            <person name="Dannebaum R.O."/>
            <person name="Kuo R.C."/>
            <person name="Labutti K."/>
            <person name="Haridas S."/>
            <person name="Kuo A."/>
            <person name="Salamov A."/>
            <person name="Ahrendt S.R."/>
            <person name="Lipzen A."/>
            <person name="Sullivan W."/>
            <person name="Andreopoulos W.B."/>
            <person name="Clum A."/>
            <person name="Lindquist E."/>
            <person name="Daum C."/>
            <person name="Ramamoorthy G.K."/>
            <person name="Gryganskyi A."/>
            <person name="Culley D."/>
            <person name="Magnuson J.K."/>
            <person name="James T.Y."/>
            <person name="O'Malley M.A."/>
            <person name="Stajich J.E."/>
            <person name="Spatafora J.W."/>
            <person name="Visel A."/>
            <person name="Grigoriev I.V."/>
        </authorList>
    </citation>
    <scope>NUCLEOTIDE SEQUENCE [LARGE SCALE GENOMIC DNA]</scope>
    <source>
        <strain evidence="2 3">NRRL 3116</strain>
    </source>
</reference>
<dbReference type="EMBL" id="MCFF01000005">
    <property type="protein sequence ID" value="ORZ27122.1"/>
    <property type="molecule type" value="Genomic_DNA"/>
</dbReference>